<dbReference type="Proteomes" id="UP000199391">
    <property type="component" value="Unassembled WGS sequence"/>
</dbReference>
<name>A0A1I7M420_9BURK</name>
<evidence type="ECO:0000313" key="3">
    <source>
        <dbReference type="Proteomes" id="UP000199391"/>
    </source>
</evidence>
<proteinExistence type="predicted"/>
<sequence length="80" mass="9030">MIRSSALDNDRRELKRGALVSTYEQQTIRFDRDIAELAPLYTGPRLAPNTGALTYQRVRSASPDIDENLGAEEKKKTPPR</sequence>
<gene>
    <name evidence="2" type="ORF">SAMN05216552_105321</name>
</gene>
<evidence type="ECO:0000256" key="1">
    <source>
        <dbReference type="SAM" id="MobiDB-lite"/>
    </source>
</evidence>
<feature type="region of interest" description="Disordered" evidence="1">
    <location>
        <begin position="57"/>
        <end position="80"/>
    </location>
</feature>
<keyword evidence="3" id="KW-1185">Reference proteome</keyword>
<dbReference type="STRING" id="1035707.SAMN05216552_105321"/>
<dbReference type="RefSeq" id="WP_093560914.1">
    <property type="nucleotide sequence ID" value="NZ_FPBO01000053.1"/>
</dbReference>
<dbReference type="EMBL" id="FPBO01000053">
    <property type="protein sequence ID" value="SFV16560.1"/>
    <property type="molecule type" value="Genomic_DNA"/>
</dbReference>
<accession>A0A1I7M420</accession>
<reference evidence="3" key="1">
    <citation type="submission" date="2016-10" db="EMBL/GenBank/DDBJ databases">
        <authorList>
            <person name="Varghese N."/>
            <person name="Submissions S."/>
        </authorList>
    </citation>
    <scope>NUCLEOTIDE SEQUENCE [LARGE SCALE GENOMIC DNA]</scope>
    <source>
        <strain evidence="3">CGMCC 1.11014</strain>
    </source>
</reference>
<organism evidence="2 3">
    <name type="scientific">Pseudoduganella namucuonensis</name>
    <dbReference type="NCBI Taxonomy" id="1035707"/>
    <lineage>
        <taxon>Bacteria</taxon>
        <taxon>Pseudomonadati</taxon>
        <taxon>Pseudomonadota</taxon>
        <taxon>Betaproteobacteria</taxon>
        <taxon>Burkholderiales</taxon>
        <taxon>Oxalobacteraceae</taxon>
        <taxon>Telluria group</taxon>
        <taxon>Pseudoduganella</taxon>
    </lineage>
</organism>
<dbReference type="AlphaFoldDB" id="A0A1I7M420"/>
<feature type="compositionally biased region" description="Basic and acidic residues" evidence="1">
    <location>
        <begin position="71"/>
        <end position="80"/>
    </location>
</feature>
<evidence type="ECO:0000313" key="2">
    <source>
        <dbReference type="EMBL" id="SFV16560.1"/>
    </source>
</evidence>
<protein>
    <submittedName>
        <fullName evidence="2">Uncharacterized protein</fullName>
    </submittedName>
</protein>
<dbReference type="OrthoDB" id="9758603at2"/>